<dbReference type="PANTHER" id="PTHR11410:SF0">
    <property type="entry name" value="ATP SYNTHASE SUBUNIT A"/>
    <property type="match status" value="1"/>
</dbReference>
<dbReference type="InterPro" id="IPR000568">
    <property type="entry name" value="ATP_synth_F0_asu"/>
</dbReference>
<dbReference type="PRINTS" id="PR00123">
    <property type="entry name" value="ATPASEA"/>
</dbReference>
<evidence type="ECO:0000313" key="14">
    <source>
        <dbReference type="EMBL" id="MFD2517400.1"/>
    </source>
</evidence>
<accession>A0ABW5IZ04</accession>
<dbReference type="RefSeq" id="WP_380749512.1">
    <property type="nucleotide sequence ID" value="NZ_JBHULT010000006.1"/>
</dbReference>
<evidence type="ECO:0000256" key="3">
    <source>
        <dbReference type="ARBA" id="ARBA00022448"/>
    </source>
</evidence>
<name>A0ABW5IZ04_9FLAO</name>
<evidence type="ECO:0000256" key="13">
    <source>
        <dbReference type="SAM" id="SignalP"/>
    </source>
</evidence>
<keyword evidence="5 11" id="KW-0812">Transmembrane</keyword>
<evidence type="ECO:0000256" key="10">
    <source>
        <dbReference type="ARBA" id="ARBA00023310"/>
    </source>
</evidence>
<feature type="signal peptide" evidence="13">
    <location>
        <begin position="1"/>
        <end position="24"/>
    </location>
</feature>
<keyword evidence="7 11" id="KW-1133">Transmembrane helix</keyword>
<comment type="function">
    <text evidence="11 12">Key component of the proton channel; it plays a direct role in the translocation of protons across the membrane.</text>
</comment>
<feature type="transmembrane region" description="Helical" evidence="11">
    <location>
        <begin position="259"/>
        <end position="282"/>
    </location>
</feature>
<comment type="caution">
    <text evidence="14">The sequence shown here is derived from an EMBL/GenBank/DDBJ whole genome shotgun (WGS) entry which is preliminary data.</text>
</comment>
<comment type="subcellular location">
    <subcellularLocation>
        <location evidence="11 12">Cell membrane</location>
        <topology evidence="11 12">Multi-pass membrane protein</topology>
    </subcellularLocation>
    <subcellularLocation>
        <location evidence="1">Membrane</location>
        <topology evidence="1">Multi-pass membrane protein</topology>
    </subcellularLocation>
</comment>
<gene>
    <name evidence="11 14" type="primary">atpB</name>
    <name evidence="14" type="ORF">ACFSTG_05800</name>
</gene>
<evidence type="ECO:0000256" key="2">
    <source>
        <dbReference type="ARBA" id="ARBA00006810"/>
    </source>
</evidence>
<dbReference type="InterPro" id="IPR035908">
    <property type="entry name" value="F0_ATP_A_sf"/>
</dbReference>
<dbReference type="NCBIfam" id="TIGR01131">
    <property type="entry name" value="ATP_synt_6_or_A"/>
    <property type="match status" value="1"/>
</dbReference>
<keyword evidence="6 11" id="KW-0375">Hydrogen ion transport</keyword>
<keyword evidence="10 11" id="KW-0066">ATP synthesis</keyword>
<organism evidence="14 15">
    <name type="scientific">Salinimicrobium flavum</name>
    <dbReference type="NCBI Taxonomy" id="1737065"/>
    <lineage>
        <taxon>Bacteria</taxon>
        <taxon>Pseudomonadati</taxon>
        <taxon>Bacteroidota</taxon>
        <taxon>Flavobacteriia</taxon>
        <taxon>Flavobacteriales</taxon>
        <taxon>Flavobacteriaceae</taxon>
        <taxon>Salinimicrobium</taxon>
    </lineage>
</organism>
<feature type="transmembrane region" description="Helical" evidence="11">
    <location>
        <begin position="229"/>
        <end position="247"/>
    </location>
</feature>
<dbReference type="SUPFAM" id="SSF81336">
    <property type="entry name" value="F1F0 ATP synthase subunit A"/>
    <property type="match status" value="1"/>
</dbReference>
<evidence type="ECO:0000256" key="6">
    <source>
        <dbReference type="ARBA" id="ARBA00022781"/>
    </source>
</evidence>
<dbReference type="Gene3D" id="1.20.120.220">
    <property type="entry name" value="ATP synthase, F0 complex, subunit A"/>
    <property type="match status" value="1"/>
</dbReference>
<evidence type="ECO:0000256" key="7">
    <source>
        <dbReference type="ARBA" id="ARBA00022989"/>
    </source>
</evidence>
<feature type="transmembrane region" description="Helical" evidence="11">
    <location>
        <begin position="203"/>
        <end position="223"/>
    </location>
</feature>
<proteinExistence type="inferred from homology"/>
<keyword evidence="3 11" id="KW-0813">Transport</keyword>
<keyword evidence="13" id="KW-0732">Signal</keyword>
<dbReference type="CDD" id="cd00310">
    <property type="entry name" value="ATP-synt_Fo_a_6"/>
    <property type="match status" value="1"/>
</dbReference>
<evidence type="ECO:0000256" key="11">
    <source>
        <dbReference type="HAMAP-Rule" id="MF_01393"/>
    </source>
</evidence>
<evidence type="ECO:0000256" key="5">
    <source>
        <dbReference type="ARBA" id="ARBA00022692"/>
    </source>
</evidence>
<reference evidence="15" key="1">
    <citation type="journal article" date="2019" name="Int. J. Syst. Evol. Microbiol.">
        <title>The Global Catalogue of Microorganisms (GCM) 10K type strain sequencing project: providing services to taxonomists for standard genome sequencing and annotation.</title>
        <authorList>
            <consortium name="The Broad Institute Genomics Platform"/>
            <consortium name="The Broad Institute Genome Sequencing Center for Infectious Disease"/>
            <person name="Wu L."/>
            <person name="Ma J."/>
        </authorList>
    </citation>
    <scope>NUCLEOTIDE SEQUENCE [LARGE SCALE GENOMIC DNA]</scope>
    <source>
        <strain evidence="15">KCTC 42585</strain>
    </source>
</reference>
<feature type="transmembrane region" description="Helical" evidence="11">
    <location>
        <begin position="288"/>
        <end position="313"/>
    </location>
</feature>
<keyword evidence="11" id="KW-1003">Cell membrane</keyword>
<comment type="similarity">
    <text evidence="2 11 12">Belongs to the ATPase A chain family.</text>
</comment>
<dbReference type="PANTHER" id="PTHR11410">
    <property type="entry name" value="ATP SYNTHASE SUBUNIT A"/>
    <property type="match status" value="1"/>
</dbReference>
<evidence type="ECO:0000256" key="4">
    <source>
        <dbReference type="ARBA" id="ARBA00022547"/>
    </source>
</evidence>
<evidence type="ECO:0000256" key="1">
    <source>
        <dbReference type="ARBA" id="ARBA00004141"/>
    </source>
</evidence>
<feature type="chain" id="PRO_5046480142" description="ATP synthase subunit a" evidence="13">
    <location>
        <begin position="25"/>
        <end position="373"/>
    </location>
</feature>
<evidence type="ECO:0000313" key="15">
    <source>
        <dbReference type="Proteomes" id="UP001597468"/>
    </source>
</evidence>
<dbReference type="EMBL" id="JBHULT010000006">
    <property type="protein sequence ID" value="MFD2517400.1"/>
    <property type="molecule type" value="Genomic_DNA"/>
</dbReference>
<evidence type="ECO:0000256" key="9">
    <source>
        <dbReference type="ARBA" id="ARBA00023136"/>
    </source>
</evidence>
<dbReference type="HAMAP" id="MF_01393">
    <property type="entry name" value="ATP_synth_a_bact"/>
    <property type="match status" value="1"/>
</dbReference>
<dbReference type="Pfam" id="PF00119">
    <property type="entry name" value="ATP-synt_A"/>
    <property type="match status" value="1"/>
</dbReference>
<feature type="transmembrane region" description="Helical" evidence="11">
    <location>
        <begin position="146"/>
        <end position="164"/>
    </location>
</feature>
<keyword evidence="8 11" id="KW-0406">Ion transport</keyword>
<protein>
    <recommendedName>
        <fullName evidence="11 12">ATP synthase subunit a</fullName>
    </recommendedName>
    <alternativeName>
        <fullName evidence="11">ATP synthase F0 sector subunit a</fullName>
    </alternativeName>
    <alternativeName>
        <fullName evidence="11">F-ATPase subunit 6</fullName>
    </alternativeName>
</protein>
<dbReference type="InterPro" id="IPR045083">
    <property type="entry name" value="ATP_synth_F0_asu_bact/mt"/>
</dbReference>
<sequence>MQKENIAKFFLACLLMFVTLSTQATTLKAGADPQQEGDAKVNTEEEITDYIDHHLADAHYVNFLSDGETGAHYGFSLPVILWDNGLKIFSSGKFHHGEDLVEIDGQHYRMYHSKIYKTDAEGTITYNEDGFPANERPLDFSITKNVLYMLLVSVLMFFMFTSLARSYKKGPLPRKFGRVLEPLVLYVRDEIAKPNIGKNYRKYTGFLLTVFFFIWILNLLGMTPLGVNVTGNIAVTMALALITFFIVQFSGNKDYWKHIFWMPGVPWPMKIILAPIEVLGMFTKPFALMIRLFANMTAGHVIVMTLLGLIVVFQNWIAGPAFFGFTIFISVIELLVAFLQAYIFTLLSALYIGMAVEEHDDHHPADNEDIPVL</sequence>
<evidence type="ECO:0000256" key="12">
    <source>
        <dbReference type="RuleBase" id="RU000483"/>
    </source>
</evidence>
<feature type="transmembrane region" description="Helical" evidence="11">
    <location>
        <begin position="325"/>
        <end position="352"/>
    </location>
</feature>
<keyword evidence="15" id="KW-1185">Reference proteome</keyword>
<dbReference type="Proteomes" id="UP001597468">
    <property type="component" value="Unassembled WGS sequence"/>
</dbReference>
<evidence type="ECO:0000256" key="8">
    <source>
        <dbReference type="ARBA" id="ARBA00023065"/>
    </source>
</evidence>
<keyword evidence="4 11" id="KW-0138">CF(0)</keyword>
<keyword evidence="9 11" id="KW-0472">Membrane</keyword>